<dbReference type="InterPro" id="IPR013968">
    <property type="entry name" value="PKS_KR"/>
</dbReference>
<dbReference type="InterPro" id="IPR014030">
    <property type="entry name" value="Ketoacyl_synth_N"/>
</dbReference>
<dbReference type="Pfam" id="PF00698">
    <property type="entry name" value="Acyl_transf_1"/>
    <property type="match status" value="1"/>
</dbReference>
<feature type="region of interest" description="Disordered" evidence="4">
    <location>
        <begin position="864"/>
        <end position="893"/>
    </location>
</feature>
<dbReference type="Pfam" id="PF08659">
    <property type="entry name" value="KR"/>
    <property type="match status" value="1"/>
</dbReference>
<dbReference type="EMBL" id="BSRZ01000021">
    <property type="protein sequence ID" value="GLW67273.1"/>
    <property type="molecule type" value="Genomic_DNA"/>
</dbReference>
<dbReference type="SMART" id="SM00822">
    <property type="entry name" value="PKS_KR"/>
    <property type="match status" value="1"/>
</dbReference>
<evidence type="ECO:0000256" key="1">
    <source>
        <dbReference type="ARBA" id="ARBA00022450"/>
    </source>
</evidence>
<protein>
    <recommendedName>
        <fullName evidence="5">Ketosynthase family 3 (KS3) domain-containing protein</fullName>
    </recommendedName>
</protein>
<comment type="caution">
    <text evidence="6">The sequence shown here is derived from an EMBL/GenBank/DDBJ whole genome shotgun (WGS) entry which is preliminary data.</text>
</comment>
<feature type="domain" description="Ketosynthase family 3 (KS3)" evidence="5">
    <location>
        <begin position="893"/>
        <end position="1244"/>
    </location>
</feature>
<feature type="compositionally biased region" description="Basic and acidic residues" evidence="4">
    <location>
        <begin position="1"/>
        <end position="29"/>
    </location>
</feature>
<dbReference type="Pfam" id="PF02801">
    <property type="entry name" value="Ketoacyl-synt_C"/>
    <property type="match status" value="1"/>
</dbReference>
<name>A0A9W6Q2D0_9ACTN</name>
<dbReference type="InterPro" id="IPR001227">
    <property type="entry name" value="Ac_transferase_dom_sf"/>
</dbReference>
<feature type="region of interest" description="Disordered" evidence="4">
    <location>
        <begin position="791"/>
        <end position="819"/>
    </location>
</feature>
<evidence type="ECO:0000256" key="3">
    <source>
        <dbReference type="ARBA" id="ARBA00022679"/>
    </source>
</evidence>
<dbReference type="InterPro" id="IPR016035">
    <property type="entry name" value="Acyl_Trfase/lysoPLipase"/>
</dbReference>
<feature type="compositionally biased region" description="Low complexity" evidence="4">
    <location>
        <begin position="138"/>
        <end position="147"/>
    </location>
</feature>
<feature type="compositionally biased region" description="Basic and acidic residues" evidence="4">
    <location>
        <begin position="866"/>
        <end position="888"/>
    </location>
</feature>
<feature type="region of interest" description="Disordered" evidence="4">
    <location>
        <begin position="1"/>
        <end position="43"/>
    </location>
</feature>
<dbReference type="InterPro" id="IPR013785">
    <property type="entry name" value="Aldolase_TIM"/>
</dbReference>
<dbReference type="SUPFAM" id="SSF52151">
    <property type="entry name" value="FabD/lysophospholipase-like"/>
    <property type="match status" value="1"/>
</dbReference>
<feature type="region of interest" description="Disordered" evidence="4">
    <location>
        <begin position="1707"/>
        <end position="1747"/>
    </location>
</feature>
<dbReference type="PANTHER" id="PTHR43074:SF1">
    <property type="entry name" value="BETA-KETOACYL SYNTHASE FAMILY PROTEIN-RELATED"/>
    <property type="match status" value="1"/>
</dbReference>
<feature type="compositionally biased region" description="Low complexity" evidence="4">
    <location>
        <begin position="1711"/>
        <end position="1728"/>
    </location>
</feature>
<feature type="compositionally biased region" description="Gly residues" evidence="4">
    <location>
        <begin position="148"/>
        <end position="162"/>
    </location>
</feature>
<dbReference type="SUPFAM" id="SSF51735">
    <property type="entry name" value="NAD(P)-binding Rossmann-fold domains"/>
    <property type="match status" value="2"/>
</dbReference>
<dbReference type="GO" id="GO:0016746">
    <property type="term" value="F:acyltransferase activity"/>
    <property type="evidence" value="ECO:0007669"/>
    <property type="project" value="InterPro"/>
</dbReference>
<feature type="compositionally biased region" description="Basic and acidic residues" evidence="4">
    <location>
        <begin position="249"/>
        <end position="258"/>
    </location>
</feature>
<feature type="region of interest" description="Disordered" evidence="4">
    <location>
        <begin position="230"/>
        <end position="267"/>
    </location>
</feature>
<dbReference type="SMART" id="SM00827">
    <property type="entry name" value="PKS_AT"/>
    <property type="match status" value="1"/>
</dbReference>
<dbReference type="SMART" id="SM00825">
    <property type="entry name" value="PKS_KS"/>
    <property type="match status" value="1"/>
</dbReference>
<accession>A0A9W6Q2D0</accession>
<keyword evidence="3" id="KW-0808">Transferase</keyword>
<keyword evidence="1" id="KW-0596">Phosphopantetheine</keyword>
<dbReference type="Gene3D" id="3.40.366.10">
    <property type="entry name" value="Malonyl-Coenzyme A Acyl Carrier Protein, domain 2"/>
    <property type="match status" value="1"/>
</dbReference>
<feature type="compositionally biased region" description="Low complexity" evidence="4">
    <location>
        <begin position="202"/>
        <end position="211"/>
    </location>
</feature>
<dbReference type="InterPro" id="IPR014031">
    <property type="entry name" value="Ketoacyl_synth_C"/>
</dbReference>
<evidence type="ECO:0000313" key="7">
    <source>
        <dbReference type="Proteomes" id="UP001165124"/>
    </source>
</evidence>
<reference evidence="6" key="1">
    <citation type="submission" date="2023-02" db="EMBL/GenBank/DDBJ databases">
        <title>Actinomadura rubrobrunea NBRC 14622.</title>
        <authorList>
            <person name="Ichikawa N."/>
            <person name="Sato H."/>
            <person name="Tonouchi N."/>
        </authorList>
    </citation>
    <scope>NUCLEOTIDE SEQUENCE</scope>
    <source>
        <strain evidence="6">NBRC 14622</strain>
    </source>
</reference>
<sequence>MTADKGELRTGRAVRRAERSEADAGRGDRPSQPPSGAPCEAPFDEAPFDIVAMAPFGQPVPRLTVAAARAGALGVLDLGVDRAAALEALAEVGRWWDGSFGVRIPAGCGIRPDDLPDAVDTVIIDAAALGLAGVADHGPGGHRAAPAPGGGSPPTSDGGGPGSAPESAPGGLPVAIPRARGAMKRGTGASPSLPVPPPAPPGGTSQAADAPLGDDDLDDVVSVRVIPAAERRREQQVEASAPTEGVIVLDREEAERRKAASRTSPGLPGDRIDVAALARGRRLLVEVVDPAEAEAAVRLGRELSEDGDRGPRMVGLIARGGEAGGRVGDLTTFVLLQRLLGDPGIEAPVWAAGGIGPHSAAAAVAGGAAGVVLDVQFALVREMELPDDVVAALTAMDGSETRVVGGHRVYARPDLPEIDLDGLGPAEVNARLGATGLRSRLLPVGQDGALAAPLAARYETAGGVVRAIREQVAAHLRAAVRARPLAPADNPPGSPAGREYPVAQGPMTRVSDRSAFAAAVAQDGGLPFLAPALMSGTQTRRLLEETADRLGDRPWGVGVLGFAPPELREEQLAAVRAAAPPFALIAGGRPAQAASLEEAGVATYLHVSSPGLLERFLAEGARRFVFEGMECGGHVGPRAAFPLWDAQVERLLRWSDEHAGGDASELSVMFAGGIHDERSAAMVAALAGPLAERGADVRVLMGTAYLFTYEAVAAGAIQPGFQQTALSCEGTALLETSPGHATRCARTPYVEAFERARRELEAAGTPPHEMWAQLEELNLGRLGIAAKGLRRGDADGSAAPSDGDAASAGQPQPLDPDEQHREGLYMMGQVAALRSATTTITDLHEQVTTGATCFLERRAAALGIRVPEEEPEGRAAPRARPRPDRPAEDAAPPSDIAIVGVGCVFPGARDAGEYWAAVVGGVDAAAEGAVLPDVPVDPHRHGVAEASPETLEPVRVLALEVAARALADAGYADRPFDRPRCSVVFGAGLAGHVADRLGLGGAHSTADADRAASLEGLEQACRLLTGGTSDMVLYGGADVIADPDAAGNRRPSGRCAPFDASADGIAPGEGAACVALKRLDDAERDGDRVYAVIKAVAGADDVRTALERAYARAGVSPADVGLVEADGAGTEEDDRAELEALTRVFAEAGAEPGSVALGAVTSQIGHSGSAAPLAGLIKVACAVHAGVLPGTPHVTEPNRAWDPATSPFAFGERARPWPAPPGERYAGLSRGGFHAVLAGHRGASEPVSGLDHWPAELFLVRGADRAAARERLDRLAELAASGARLRDLARTVAADDGPVQAAIVATGLGDLRDKLAAAREFQAVPGVFVAERAAGAVDPGQVAFLFPGQGGRRPGVLADLFIAFPRLQRLLRLDGGRHAAAMFPPASFTPEDAERRRAALADIRVAEPALGIAGLAVHRLLTELGVRPDMAAGHGHGELAALCAAGVFGEDDLTAISAARAEAVLAATRAGGGDADSADPGAMAAVDAPLSEVRGALAGVGGVVVARHDAPRQVVISGTTAAVRRAAAELDGRGLRVRPVPAPCAFHSPLVAGASSALRAELARRDLRSPAFPVWSAATAAPYDTDPEELAAALAGQVAAPVRFVEQIEAMYAAGARVFVEAGPGGTLTGLVDEILDGRPHIAVACDASGEDGIERLLCALAELAVAGVPVDAAALFAGRDARPVAAGGPADAPRWTVNGRTIRAEHARPADAPQPAGRAAQAPATGTDAEGDERSVPARAPSAQSDAAEAAVLEYLRVMRELIAAQRDVMLRFLGAAEDVADDAGTGDDLPPTETQDAPRGAPTVTVPEPRPSPVPESEPEPERPASAAQEEAPAPEPPAAVPPVRQVVRMAELASPQAAEPAAGRFDGRRFLIVDDGCGIALELADLLEQQGARVRTPLEPDAPCDGLIHLAALRPGAGPMLPGAYAGIRDALRGGLRWLVLASGAGGTFGHEFAGGAGDPTAGAGLRGLARTLAQEHPEVLVRAVDVDTKENPRAVAEHIMAELLTADAPVEVGYDAEGRRRTLVVVPAEPPADPAGPADAPSAGGTGRALARLGLDAGGVVLLTGGARGVTARLARELARAAGCHLELVGRTPQPPPTEDPLIAAARDEAALRRALLAQGAARTPAEIDAAIRRITAEREIRRTLEALRGSAASVRYHAVDVRDPQAVRAVVEDVYARHGRLDGVVHGAGLLEDRPVRDKEPESFARVYRTKVDGACALAASVRRDLKFFVVFGSTAGVYGCPGRADHAAAADACDTLARVWRAQLRGRVLVADWGPWAGGGGTAPADGPLLDPDAAVAALLRELAFGDEAQVVFTGTAP</sequence>
<organism evidence="6 7">
    <name type="scientific">Actinomadura rubrobrunea</name>
    <dbReference type="NCBI Taxonomy" id="115335"/>
    <lineage>
        <taxon>Bacteria</taxon>
        <taxon>Bacillati</taxon>
        <taxon>Actinomycetota</taxon>
        <taxon>Actinomycetes</taxon>
        <taxon>Streptosporangiales</taxon>
        <taxon>Thermomonosporaceae</taxon>
        <taxon>Actinomadura</taxon>
    </lineage>
</organism>
<evidence type="ECO:0000256" key="4">
    <source>
        <dbReference type="SAM" id="MobiDB-lite"/>
    </source>
</evidence>
<dbReference type="SUPFAM" id="SSF51412">
    <property type="entry name" value="Inosine monophosphate dehydrogenase (IMPDH)"/>
    <property type="match status" value="2"/>
</dbReference>
<keyword evidence="2" id="KW-0597">Phosphoprotein</keyword>
<dbReference type="CDD" id="cd00833">
    <property type="entry name" value="PKS"/>
    <property type="match status" value="1"/>
</dbReference>
<evidence type="ECO:0000256" key="2">
    <source>
        <dbReference type="ARBA" id="ARBA00022553"/>
    </source>
</evidence>
<gene>
    <name evidence="6" type="ORF">Arub01_55160</name>
</gene>
<dbReference type="InterPro" id="IPR016036">
    <property type="entry name" value="Malonyl_transacylase_ACP-bd"/>
</dbReference>
<dbReference type="InterPro" id="IPR052568">
    <property type="entry name" value="PKS-FAS_Synthase"/>
</dbReference>
<dbReference type="InterPro" id="IPR020841">
    <property type="entry name" value="PKS_Beta-ketoAc_synthase_dom"/>
</dbReference>
<dbReference type="InterPro" id="IPR014043">
    <property type="entry name" value="Acyl_transferase_dom"/>
</dbReference>
<feature type="compositionally biased region" description="Low complexity" evidence="4">
    <location>
        <begin position="795"/>
        <end position="809"/>
    </location>
</feature>
<feature type="region of interest" description="Disordered" evidence="4">
    <location>
        <begin position="138"/>
        <end position="217"/>
    </location>
</feature>
<dbReference type="Proteomes" id="UP001165124">
    <property type="component" value="Unassembled WGS sequence"/>
</dbReference>
<dbReference type="Gene3D" id="3.40.50.720">
    <property type="entry name" value="NAD(P)-binding Rossmann-like Domain"/>
    <property type="match status" value="1"/>
</dbReference>
<keyword evidence="7" id="KW-1185">Reference proteome</keyword>
<dbReference type="SUPFAM" id="SSF53901">
    <property type="entry name" value="Thiolase-like"/>
    <property type="match status" value="1"/>
</dbReference>
<feature type="compositionally biased region" description="Low complexity" evidence="4">
    <location>
        <begin position="1738"/>
        <end position="1747"/>
    </location>
</feature>
<dbReference type="Pfam" id="PF00109">
    <property type="entry name" value="ketoacyl-synt"/>
    <property type="match status" value="1"/>
</dbReference>
<dbReference type="InterPro" id="IPR036291">
    <property type="entry name" value="NAD(P)-bd_dom_sf"/>
</dbReference>
<proteinExistence type="predicted"/>
<dbReference type="InterPro" id="IPR016039">
    <property type="entry name" value="Thiolase-like"/>
</dbReference>
<dbReference type="SUPFAM" id="SSF55048">
    <property type="entry name" value="Probable ACP-binding domain of malonyl-CoA ACP transacylase"/>
    <property type="match status" value="1"/>
</dbReference>
<evidence type="ECO:0000313" key="6">
    <source>
        <dbReference type="EMBL" id="GLW67273.1"/>
    </source>
</evidence>
<evidence type="ECO:0000259" key="5">
    <source>
        <dbReference type="PROSITE" id="PS52004"/>
    </source>
</evidence>
<feature type="region of interest" description="Disordered" evidence="4">
    <location>
        <begin position="1783"/>
        <end position="1842"/>
    </location>
</feature>
<dbReference type="RefSeq" id="WP_067913896.1">
    <property type="nucleotide sequence ID" value="NZ_BSRZ01000021.1"/>
</dbReference>
<dbReference type="Pfam" id="PF03060">
    <property type="entry name" value="NMO"/>
    <property type="match status" value="1"/>
</dbReference>
<dbReference type="Gene3D" id="3.20.20.70">
    <property type="entry name" value="Aldolase class I"/>
    <property type="match status" value="2"/>
</dbReference>
<dbReference type="InterPro" id="IPR057326">
    <property type="entry name" value="KR_dom"/>
</dbReference>
<dbReference type="Gene3D" id="3.40.47.10">
    <property type="match status" value="2"/>
</dbReference>
<dbReference type="PROSITE" id="PS52004">
    <property type="entry name" value="KS3_2"/>
    <property type="match status" value="1"/>
</dbReference>
<dbReference type="PANTHER" id="PTHR43074">
    <property type="entry name" value="OMEGA-3 POLYUNSATURATED FATTY ACID SYNTHASE PFAB-RELATED"/>
    <property type="match status" value="1"/>
</dbReference>